<dbReference type="Proteomes" id="UP000826656">
    <property type="component" value="Unassembled WGS sequence"/>
</dbReference>
<accession>A0ABQ7VN99</accession>
<evidence type="ECO:0008006" key="3">
    <source>
        <dbReference type="Google" id="ProtNLM"/>
    </source>
</evidence>
<dbReference type="EMBL" id="JAIVGD010000011">
    <property type="protein sequence ID" value="KAH0769972.1"/>
    <property type="molecule type" value="Genomic_DNA"/>
</dbReference>
<dbReference type="PANTHER" id="PTHR31286">
    <property type="entry name" value="GLYCINE-RICH CELL WALL STRUCTURAL PROTEIN 1.8-LIKE"/>
    <property type="match status" value="1"/>
</dbReference>
<sequence>MKIQKWTTKFKPEEETTLTSVWINLPDLPWHFYKWDALCRIVSPIGTPIVMDKVTLSKTRPTMAKVRVEIDLTKTRVHEVAVEIRNSTGDMEVFI</sequence>
<gene>
    <name evidence="1" type="ORF">KY290_013953</name>
</gene>
<evidence type="ECO:0000313" key="1">
    <source>
        <dbReference type="EMBL" id="KAH0769972.1"/>
    </source>
</evidence>
<name>A0ABQ7VN99_SOLTU</name>
<proteinExistence type="predicted"/>
<protein>
    <recommendedName>
        <fullName evidence="3">DUF4283 domain-containing protein</fullName>
    </recommendedName>
</protein>
<evidence type="ECO:0000313" key="2">
    <source>
        <dbReference type="Proteomes" id="UP000826656"/>
    </source>
</evidence>
<organism evidence="1 2">
    <name type="scientific">Solanum tuberosum</name>
    <name type="common">Potato</name>
    <dbReference type="NCBI Taxonomy" id="4113"/>
    <lineage>
        <taxon>Eukaryota</taxon>
        <taxon>Viridiplantae</taxon>
        <taxon>Streptophyta</taxon>
        <taxon>Embryophyta</taxon>
        <taxon>Tracheophyta</taxon>
        <taxon>Spermatophyta</taxon>
        <taxon>Magnoliopsida</taxon>
        <taxon>eudicotyledons</taxon>
        <taxon>Gunneridae</taxon>
        <taxon>Pentapetalae</taxon>
        <taxon>asterids</taxon>
        <taxon>lamiids</taxon>
        <taxon>Solanales</taxon>
        <taxon>Solanaceae</taxon>
        <taxon>Solanoideae</taxon>
        <taxon>Solaneae</taxon>
        <taxon>Solanum</taxon>
    </lineage>
</organism>
<reference evidence="1 2" key="1">
    <citation type="journal article" date="2021" name="bioRxiv">
        <title>Chromosome-scale and haplotype-resolved genome assembly of a tetraploid potato cultivar.</title>
        <authorList>
            <person name="Sun H."/>
            <person name="Jiao W.-B."/>
            <person name="Krause K."/>
            <person name="Campoy J.A."/>
            <person name="Goel M."/>
            <person name="Folz-Donahue K."/>
            <person name="Kukat C."/>
            <person name="Huettel B."/>
            <person name="Schneeberger K."/>
        </authorList>
    </citation>
    <scope>NUCLEOTIDE SEQUENCE [LARGE SCALE GENOMIC DNA]</scope>
    <source>
        <strain evidence="1">SolTubOtavaFocal</strain>
        <tissue evidence="1">Leaves</tissue>
    </source>
</reference>
<dbReference type="PANTHER" id="PTHR31286:SF164">
    <property type="entry name" value="ZINC FINGER, CCHC-TYPE"/>
    <property type="match status" value="1"/>
</dbReference>
<keyword evidence="2" id="KW-1185">Reference proteome</keyword>
<dbReference type="InterPro" id="IPR040256">
    <property type="entry name" value="At4g02000-like"/>
</dbReference>
<comment type="caution">
    <text evidence="1">The sequence shown here is derived from an EMBL/GenBank/DDBJ whole genome shotgun (WGS) entry which is preliminary data.</text>
</comment>